<dbReference type="GO" id="GO:0003677">
    <property type="term" value="F:DNA binding"/>
    <property type="evidence" value="ECO:0007669"/>
    <property type="project" value="UniProtKB-KW"/>
</dbReference>
<gene>
    <name evidence="6" type="ORF">GCM10010339_27720</name>
</gene>
<dbReference type="PROSITE" id="PS51118">
    <property type="entry name" value="HTH_HXLR"/>
    <property type="match status" value="1"/>
</dbReference>
<dbReference type="SUPFAM" id="SSF46785">
    <property type="entry name" value="Winged helix' DNA-binding domain"/>
    <property type="match status" value="1"/>
</dbReference>
<dbReference type="Gene3D" id="1.10.10.10">
    <property type="entry name" value="Winged helix-like DNA-binding domain superfamily/Winged helix DNA-binding domain"/>
    <property type="match status" value="1"/>
</dbReference>
<keyword evidence="3" id="KW-0804">Transcription</keyword>
<dbReference type="InterPro" id="IPR002577">
    <property type="entry name" value="HTH_HxlR"/>
</dbReference>
<dbReference type="AlphaFoldDB" id="A0A919D261"/>
<feature type="domain" description="HTH hxlR-type" evidence="5">
    <location>
        <begin position="51"/>
        <end position="143"/>
    </location>
</feature>
<sequence>MVATTAPLVSFSEAIADGSVSESEASTLEAGLHAMPTPKPGKPVRGSTTGRPLMAALDLFGRRWSLRILWELRGGPLGFRPLQKQCDDMSSSVMRQRLTELLAALVVHQLPDSRYELTPLGRDACLALGPLVQWSERWAAMLDSQPAHRNSERPAGGTSHPDTVGDGTPERGSAG</sequence>
<dbReference type="EMBL" id="BMVG01000005">
    <property type="protein sequence ID" value="GHE02863.1"/>
    <property type="molecule type" value="Genomic_DNA"/>
</dbReference>
<organism evidence="6 7">
    <name type="scientific">Streptomyces alanosinicus</name>
    <dbReference type="NCBI Taxonomy" id="68171"/>
    <lineage>
        <taxon>Bacteria</taxon>
        <taxon>Bacillati</taxon>
        <taxon>Actinomycetota</taxon>
        <taxon>Actinomycetes</taxon>
        <taxon>Kitasatosporales</taxon>
        <taxon>Streptomycetaceae</taxon>
        <taxon>Streptomyces</taxon>
    </lineage>
</organism>
<feature type="region of interest" description="Disordered" evidence="4">
    <location>
        <begin position="26"/>
        <end position="48"/>
    </location>
</feature>
<evidence type="ECO:0000256" key="3">
    <source>
        <dbReference type="ARBA" id="ARBA00023163"/>
    </source>
</evidence>
<keyword evidence="2" id="KW-0238">DNA-binding</keyword>
<dbReference type="PANTHER" id="PTHR33204:SF37">
    <property type="entry name" value="HTH-TYPE TRANSCRIPTIONAL REGULATOR YODB"/>
    <property type="match status" value="1"/>
</dbReference>
<dbReference type="PANTHER" id="PTHR33204">
    <property type="entry name" value="TRANSCRIPTIONAL REGULATOR, MARR FAMILY"/>
    <property type="match status" value="1"/>
</dbReference>
<dbReference type="Pfam" id="PF01638">
    <property type="entry name" value="HxlR"/>
    <property type="match status" value="1"/>
</dbReference>
<dbReference type="InterPro" id="IPR036390">
    <property type="entry name" value="WH_DNA-bd_sf"/>
</dbReference>
<name>A0A919D261_9ACTN</name>
<comment type="caution">
    <text evidence="6">The sequence shown here is derived from an EMBL/GenBank/DDBJ whole genome shotgun (WGS) entry which is preliminary data.</text>
</comment>
<evidence type="ECO:0000313" key="6">
    <source>
        <dbReference type="EMBL" id="GHE02863.1"/>
    </source>
</evidence>
<reference evidence="6" key="2">
    <citation type="submission" date="2020-09" db="EMBL/GenBank/DDBJ databases">
        <authorList>
            <person name="Sun Q."/>
            <person name="Ohkuma M."/>
        </authorList>
    </citation>
    <scope>NUCLEOTIDE SEQUENCE</scope>
    <source>
        <strain evidence="6">JCM 4714</strain>
    </source>
</reference>
<keyword evidence="1" id="KW-0805">Transcription regulation</keyword>
<evidence type="ECO:0000256" key="2">
    <source>
        <dbReference type="ARBA" id="ARBA00023125"/>
    </source>
</evidence>
<evidence type="ECO:0000313" key="7">
    <source>
        <dbReference type="Proteomes" id="UP000655443"/>
    </source>
</evidence>
<dbReference type="InterPro" id="IPR036388">
    <property type="entry name" value="WH-like_DNA-bd_sf"/>
</dbReference>
<protein>
    <recommendedName>
        <fullName evidence="5">HTH hxlR-type domain-containing protein</fullName>
    </recommendedName>
</protein>
<evidence type="ECO:0000259" key="5">
    <source>
        <dbReference type="PROSITE" id="PS51118"/>
    </source>
</evidence>
<proteinExistence type="predicted"/>
<reference evidence="6" key="1">
    <citation type="journal article" date="2014" name="Int. J. Syst. Evol. Microbiol.">
        <title>Complete genome sequence of Corynebacterium casei LMG S-19264T (=DSM 44701T), isolated from a smear-ripened cheese.</title>
        <authorList>
            <consortium name="US DOE Joint Genome Institute (JGI-PGF)"/>
            <person name="Walter F."/>
            <person name="Albersmeier A."/>
            <person name="Kalinowski J."/>
            <person name="Ruckert C."/>
        </authorList>
    </citation>
    <scope>NUCLEOTIDE SEQUENCE</scope>
    <source>
        <strain evidence="6">JCM 4714</strain>
    </source>
</reference>
<keyword evidence="7" id="KW-1185">Reference proteome</keyword>
<evidence type="ECO:0000256" key="1">
    <source>
        <dbReference type="ARBA" id="ARBA00023015"/>
    </source>
</evidence>
<accession>A0A919D261</accession>
<evidence type="ECO:0000256" key="4">
    <source>
        <dbReference type="SAM" id="MobiDB-lite"/>
    </source>
</evidence>
<dbReference type="Proteomes" id="UP000655443">
    <property type="component" value="Unassembled WGS sequence"/>
</dbReference>
<feature type="region of interest" description="Disordered" evidence="4">
    <location>
        <begin position="145"/>
        <end position="175"/>
    </location>
</feature>